<dbReference type="PANTHER" id="PTHR21683:SF8">
    <property type="entry name" value="COILED-COIL DOMAIN-CONTAINING PROTEIN 42"/>
    <property type="match status" value="1"/>
</dbReference>
<keyword evidence="4" id="KW-1185">Reference proteome</keyword>
<dbReference type="InterPro" id="IPR025252">
    <property type="entry name" value="DUF4200"/>
</dbReference>
<dbReference type="AlphaFoldDB" id="A0A851N545"/>
<dbReference type="Pfam" id="PF13863">
    <property type="entry name" value="DUF4200"/>
    <property type="match status" value="1"/>
</dbReference>
<name>A0A851N545_9GALL</name>
<sequence length="233" mass="27827">EEDSLSPFIRLQEKKKEAQRMQQVLEVKEEAFRLRIADITCRWKDLRAKKDELKAYMQKSRKTLKENEKMRLQALKKAGKEREMKILKHSELLRARKELGTLKSKHQKLSDRVQKYSIFRKYLDDVVTISPFEDIQTIIRRYKMLVRTHKDLLQAEWDRTEVHEQGKEFVQYTEDKDEILQHNTELDQLELLSDRAHRDVLTQEPHWAGIQKAASKKTLELAAIRMAILSLFQ</sequence>
<dbReference type="GO" id="GO:0005856">
    <property type="term" value="C:cytoskeleton"/>
    <property type="evidence" value="ECO:0007669"/>
    <property type="project" value="UniProtKB-ARBA"/>
</dbReference>
<evidence type="ECO:0000313" key="4">
    <source>
        <dbReference type="Proteomes" id="UP000613066"/>
    </source>
</evidence>
<dbReference type="InterPro" id="IPR051147">
    <property type="entry name" value="CFAP_domain-containing"/>
</dbReference>
<evidence type="ECO:0000313" key="3">
    <source>
        <dbReference type="EMBL" id="NXC38339.1"/>
    </source>
</evidence>
<dbReference type="EMBL" id="WBMW01000400">
    <property type="protein sequence ID" value="NXC38339.1"/>
    <property type="molecule type" value="Genomic_DNA"/>
</dbReference>
<accession>A0A851N545</accession>
<feature type="domain" description="DUF4200" evidence="2">
    <location>
        <begin position="11"/>
        <end position="128"/>
    </location>
</feature>
<proteinExistence type="predicted"/>
<reference evidence="3" key="1">
    <citation type="submission" date="2019-09" db="EMBL/GenBank/DDBJ databases">
        <title>Bird 10,000 Genomes (B10K) Project - Family phase.</title>
        <authorList>
            <person name="Zhang G."/>
        </authorList>
    </citation>
    <scope>NUCLEOTIDE SEQUENCE</scope>
    <source>
        <strain evidence="3">B10K-DU-001-08</strain>
        <tissue evidence="3">Muscle</tissue>
    </source>
</reference>
<feature type="non-terminal residue" evidence="3">
    <location>
        <position position="1"/>
    </location>
</feature>
<gene>
    <name evidence="3" type="primary">Ccdc42</name>
    <name evidence="3" type="ORF">PENPIL_R03010</name>
</gene>
<organism evidence="3 4">
    <name type="scientific">Penelope pileata</name>
    <dbReference type="NCBI Taxonomy" id="1118817"/>
    <lineage>
        <taxon>Eukaryota</taxon>
        <taxon>Metazoa</taxon>
        <taxon>Chordata</taxon>
        <taxon>Craniata</taxon>
        <taxon>Vertebrata</taxon>
        <taxon>Euteleostomi</taxon>
        <taxon>Archelosauria</taxon>
        <taxon>Archosauria</taxon>
        <taxon>Dinosauria</taxon>
        <taxon>Saurischia</taxon>
        <taxon>Theropoda</taxon>
        <taxon>Coelurosauria</taxon>
        <taxon>Aves</taxon>
        <taxon>Neognathae</taxon>
        <taxon>Galloanserae</taxon>
        <taxon>Galliformes</taxon>
        <taxon>Cracidae</taxon>
        <taxon>Penelope</taxon>
    </lineage>
</organism>
<keyword evidence="1" id="KW-0175">Coiled coil</keyword>
<evidence type="ECO:0000256" key="1">
    <source>
        <dbReference type="ARBA" id="ARBA00023054"/>
    </source>
</evidence>
<feature type="non-terminal residue" evidence="3">
    <location>
        <position position="233"/>
    </location>
</feature>
<dbReference type="Proteomes" id="UP000613066">
    <property type="component" value="Unassembled WGS sequence"/>
</dbReference>
<protein>
    <submittedName>
        <fullName evidence="3">CCD42 protein</fullName>
    </submittedName>
</protein>
<comment type="caution">
    <text evidence="3">The sequence shown here is derived from an EMBL/GenBank/DDBJ whole genome shotgun (WGS) entry which is preliminary data.</text>
</comment>
<dbReference type="GO" id="GO:0007286">
    <property type="term" value="P:spermatid development"/>
    <property type="evidence" value="ECO:0007669"/>
    <property type="project" value="TreeGrafter"/>
</dbReference>
<dbReference type="OrthoDB" id="2134857at2759"/>
<dbReference type="PANTHER" id="PTHR21683">
    <property type="entry name" value="COILED-COIL DOMAIN-CONTAINING PROTEIN 42 LIKE-2-LIKE-RELATED"/>
    <property type="match status" value="1"/>
</dbReference>
<evidence type="ECO:0000259" key="2">
    <source>
        <dbReference type="Pfam" id="PF13863"/>
    </source>
</evidence>